<sequence length="26" mass="2880">MCIDKVKQLDKGPGQKQQACTYRGSP</sequence>
<dbReference type="AlphaFoldDB" id="A0A0E9V6X9"/>
<feature type="compositionally biased region" description="Basic and acidic residues" evidence="1">
    <location>
        <begin position="1"/>
        <end position="10"/>
    </location>
</feature>
<evidence type="ECO:0000313" key="2">
    <source>
        <dbReference type="EMBL" id="JAH73787.1"/>
    </source>
</evidence>
<name>A0A0E9V6X9_ANGAN</name>
<dbReference type="EMBL" id="GBXM01034790">
    <property type="protein sequence ID" value="JAH73787.1"/>
    <property type="molecule type" value="Transcribed_RNA"/>
</dbReference>
<accession>A0A0E9V6X9</accession>
<proteinExistence type="predicted"/>
<reference evidence="2" key="1">
    <citation type="submission" date="2014-11" db="EMBL/GenBank/DDBJ databases">
        <authorList>
            <person name="Amaro Gonzalez C."/>
        </authorList>
    </citation>
    <scope>NUCLEOTIDE SEQUENCE</scope>
</reference>
<organism evidence="2">
    <name type="scientific">Anguilla anguilla</name>
    <name type="common">European freshwater eel</name>
    <name type="synonym">Muraena anguilla</name>
    <dbReference type="NCBI Taxonomy" id="7936"/>
    <lineage>
        <taxon>Eukaryota</taxon>
        <taxon>Metazoa</taxon>
        <taxon>Chordata</taxon>
        <taxon>Craniata</taxon>
        <taxon>Vertebrata</taxon>
        <taxon>Euteleostomi</taxon>
        <taxon>Actinopterygii</taxon>
        <taxon>Neopterygii</taxon>
        <taxon>Teleostei</taxon>
        <taxon>Anguilliformes</taxon>
        <taxon>Anguillidae</taxon>
        <taxon>Anguilla</taxon>
    </lineage>
</organism>
<feature type="region of interest" description="Disordered" evidence="1">
    <location>
        <begin position="1"/>
        <end position="26"/>
    </location>
</feature>
<evidence type="ECO:0000256" key="1">
    <source>
        <dbReference type="SAM" id="MobiDB-lite"/>
    </source>
</evidence>
<reference evidence="2" key="2">
    <citation type="journal article" date="2015" name="Fish Shellfish Immunol.">
        <title>Early steps in the European eel (Anguilla anguilla)-Vibrio vulnificus interaction in the gills: Role of the RtxA13 toxin.</title>
        <authorList>
            <person name="Callol A."/>
            <person name="Pajuelo D."/>
            <person name="Ebbesson L."/>
            <person name="Teles M."/>
            <person name="MacKenzie S."/>
            <person name="Amaro C."/>
        </authorList>
    </citation>
    <scope>NUCLEOTIDE SEQUENCE</scope>
</reference>
<protein>
    <submittedName>
        <fullName evidence="2">Uncharacterized protein</fullName>
    </submittedName>
</protein>